<evidence type="ECO:0000313" key="2">
    <source>
        <dbReference type="EMBL" id="SEN54989.1"/>
    </source>
</evidence>
<dbReference type="OrthoDB" id="9774608at2"/>
<dbReference type="PANTHER" id="PTHR35604:SF2">
    <property type="entry name" value="TRANSPOSASE INSH FOR INSERTION SEQUENCE ELEMENT IS5A-RELATED"/>
    <property type="match status" value="1"/>
</dbReference>
<evidence type="ECO:0000313" key="3">
    <source>
        <dbReference type="EMBL" id="SEN86582.1"/>
    </source>
</evidence>
<evidence type="ECO:0000259" key="1">
    <source>
        <dbReference type="Pfam" id="PF13751"/>
    </source>
</evidence>
<feature type="non-terminal residue" evidence="3">
    <location>
        <position position="1"/>
    </location>
</feature>
<dbReference type="Pfam" id="PF13751">
    <property type="entry name" value="DDE_Tnp_1_6"/>
    <property type="match status" value="1"/>
</dbReference>
<organism evidence="3 4">
    <name type="scientific">Brachymonas denitrificans DSM 15123</name>
    <dbReference type="NCBI Taxonomy" id="1121117"/>
    <lineage>
        <taxon>Bacteria</taxon>
        <taxon>Pseudomonadati</taxon>
        <taxon>Pseudomonadota</taxon>
        <taxon>Betaproteobacteria</taxon>
        <taxon>Burkholderiales</taxon>
        <taxon>Comamonadaceae</taxon>
        <taxon>Brachymonas</taxon>
    </lineage>
</organism>
<sequence length="75" mass="8449">PLHPLYSQFNKKIGAIRFKVEQAFGTMKRRFNLARARYFGTAKVQAQMCWAALGMNLLKAHRKLKAMELAGVGAP</sequence>
<accession>A0A1H8K0W7</accession>
<protein>
    <submittedName>
        <fullName evidence="3">Transposase DDE domain-containing protein</fullName>
    </submittedName>
</protein>
<dbReference type="AlphaFoldDB" id="A0A1H8K0W7"/>
<dbReference type="PANTHER" id="PTHR35604">
    <property type="entry name" value="TRANSPOSASE INSH FOR INSERTION SEQUENCE ELEMENT IS5A-RELATED"/>
    <property type="match status" value="1"/>
</dbReference>
<keyword evidence="4" id="KW-1185">Reference proteome</keyword>
<dbReference type="RefSeq" id="WP_143280560.1">
    <property type="nucleotide sequence ID" value="NZ_FOCW01000002.1"/>
</dbReference>
<gene>
    <name evidence="2" type="ORF">SAMN02745977_01541</name>
    <name evidence="3" type="ORF">SAMN02745977_02223</name>
</gene>
<proteinExistence type="predicted"/>
<dbReference type="EMBL" id="FOCW01000002">
    <property type="protein sequence ID" value="SEN54989.1"/>
    <property type="molecule type" value="Genomic_DNA"/>
</dbReference>
<evidence type="ECO:0000313" key="4">
    <source>
        <dbReference type="Proteomes" id="UP000199531"/>
    </source>
</evidence>
<dbReference type="Proteomes" id="UP000199531">
    <property type="component" value="Unassembled WGS sequence"/>
</dbReference>
<feature type="domain" description="Transposase DDE" evidence="1">
    <location>
        <begin position="17"/>
        <end position="59"/>
    </location>
</feature>
<name>A0A1H8K0W7_9BURK</name>
<reference evidence="3 4" key="1">
    <citation type="submission" date="2016-10" db="EMBL/GenBank/DDBJ databases">
        <authorList>
            <person name="de Groot N.N."/>
        </authorList>
    </citation>
    <scope>NUCLEOTIDE SEQUENCE [LARGE SCALE GENOMIC DNA]</scope>
    <source>
        <strain evidence="3 4">DSM 15123</strain>
    </source>
</reference>
<dbReference type="InterPro" id="IPR025668">
    <property type="entry name" value="Tnp_DDE_dom"/>
</dbReference>
<dbReference type="EMBL" id="FOCW01000008">
    <property type="protein sequence ID" value="SEN86582.1"/>
    <property type="molecule type" value="Genomic_DNA"/>
</dbReference>